<feature type="domain" description="Methyltransferase" evidence="5">
    <location>
        <begin position="56"/>
        <end position="163"/>
    </location>
</feature>
<keyword evidence="7" id="KW-1185">Reference proteome</keyword>
<proteinExistence type="predicted"/>
<comment type="caution">
    <text evidence="6">The sequence shown here is derived from an EMBL/GenBank/DDBJ whole genome shotgun (WGS) entry which is preliminary data.</text>
</comment>
<feature type="chain" id="PRO_5012321324" evidence="4">
    <location>
        <begin position="24"/>
        <end position="183"/>
    </location>
</feature>
<dbReference type="GO" id="GO:0032259">
    <property type="term" value="P:methylation"/>
    <property type="evidence" value="ECO:0007669"/>
    <property type="project" value="UniProtKB-KW"/>
</dbReference>
<evidence type="ECO:0000256" key="4">
    <source>
        <dbReference type="SAM" id="SignalP"/>
    </source>
</evidence>
<accession>A0A1Q5PDZ8</accession>
<dbReference type="PANTHER" id="PTHR13610">
    <property type="entry name" value="METHYLTRANSFERASE DOMAIN-CONTAINING PROTEIN"/>
    <property type="match status" value="1"/>
</dbReference>
<dbReference type="RefSeq" id="WP_073852540.1">
    <property type="nucleotide sequence ID" value="NZ_LVWA01000005.1"/>
</dbReference>
<dbReference type="PANTHER" id="PTHR13610:SF11">
    <property type="entry name" value="METHYLTRANSFERASE DOMAIN-CONTAINING PROTEIN"/>
    <property type="match status" value="1"/>
</dbReference>
<keyword evidence="2 6" id="KW-0808">Transferase</keyword>
<name>A0A1Q5PDZ8_9BACT</name>
<dbReference type="SUPFAM" id="SSF53335">
    <property type="entry name" value="S-adenosyl-L-methionine-dependent methyltransferases"/>
    <property type="match status" value="1"/>
</dbReference>
<dbReference type="CDD" id="cd02440">
    <property type="entry name" value="AdoMet_MTases"/>
    <property type="match status" value="1"/>
</dbReference>
<dbReference type="InterPro" id="IPR026170">
    <property type="entry name" value="FAM173A/B"/>
</dbReference>
<reference evidence="6 7" key="1">
    <citation type="submission" date="2016-03" db="EMBL/GenBank/DDBJ databases">
        <title>Genome sequence of Pontibacter sp. nov., of the family cytophagaceae, isolated from marine sediment of the Yellow Sea, China.</title>
        <authorList>
            <person name="Zhang G."/>
            <person name="Zhang R."/>
        </authorList>
    </citation>
    <scope>NUCLEOTIDE SEQUENCE [LARGE SCALE GENOMIC DNA]</scope>
    <source>
        <strain evidence="6 7">S10-8</strain>
    </source>
</reference>
<dbReference type="Gene3D" id="3.40.50.150">
    <property type="entry name" value="Vaccinia Virus protein VP39"/>
    <property type="match status" value="1"/>
</dbReference>
<keyword evidence="4" id="KW-0732">Signal</keyword>
<evidence type="ECO:0000259" key="5">
    <source>
        <dbReference type="Pfam" id="PF13847"/>
    </source>
</evidence>
<evidence type="ECO:0000313" key="7">
    <source>
        <dbReference type="Proteomes" id="UP000186551"/>
    </source>
</evidence>
<feature type="signal peptide" evidence="4">
    <location>
        <begin position="1"/>
        <end position="23"/>
    </location>
</feature>
<evidence type="ECO:0000313" key="6">
    <source>
        <dbReference type="EMBL" id="OKL40437.1"/>
    </source>
</evidence>
<protein>
    <submittedName>
        <fullName evidence="6">RNA methyltransferase</fullName>
    </submittedName>
</protein>
<evidence type="ECO:0000256" key="3">
    <source>
        <dbReference type="ARBA" id="ARBA00022691"/>
    </source>
</evidence>
<keyword evidence="1 6" id="KW-0489">Methyltransferase</keyword>
<organism evidence="6 7">
    <name type="scientific">Pontibacter flavimaris</name>
    <dbReference type="NCBI Taxonomy" id="1797110"/>
    <lineage>
        <taxon>Bacteria</taxon>
        <taxon>Pseudomonadati</taxon>
        <taxon>Bacteroidota</taxon>
        <taxon>Cytophagia</taxon>
        <taxon>Cytophagales</taxon>
        <taxon>Hymenobacteraceae</taxon>
        <taxon>Pontibacter</taxon>
    </lineage>
</organism>
<dbReference type="STRING" id="1797110.A3841_19215"/>
<evidence type="ECO:0000256" key="1">
    <source>
        <dbReference type="ARBA" id="ARBA00022603"/>
    </source>
</evidence>
<dbReference type="Proteomes" id="UP000186551">
    <property type="component" value="Unassembled WGS sequence"/>
</dbReference>
<dbReference type="InterPro" id="IPR029063">
    <property type="entry name" value="SAM-dependent_MTases_sf"/>
</dbReference>
<evidence type="ECO:0000256" key="2">
    <source>
        <dbReference type="ARBA" id="ARBA00022679"/>
    </source>
</evidence>
<dbReference type="EMBL" id="LVWA01000005">
    <property type="protein sequence ID" value="OKL40437.1"/>
    <property type="molecule type" value="Genomic_DNA"/>
</dbReference>
<dbReference type="OrthoDB" id="281208at2"/>
<keyword evidence="3" id="KW-0949">S-adenosyl-L-methionine</keyword>
<dbReference type="InterPro" id="IPR025714">
    <property type="entry name" value="Methyltranfer_dom"/>
</dbReference>
<sequence>MRILRNSLLSLLVLLSATAFVQAQEAVMKRTPDVPYVPTRQAVVDAMLELANVTEDDVIYDLGCGDGRIVITAAKKYGATGTGIDINPERIQEANENAREAGVTDKVRFIEGDLFEEDFSQASVVTLYLLPAVNQKLRPKLLSQLKPGTRIVSHAFDMGDWEPEQTIEVDGSKIYFWTVPGKE</sequence>
<dbReference type="AlphaFoldDB" id="A0A1Q5PDZ8"/>
<gene>
    <name evidence="6" type="ORF">A3841_19215</name>
</gene>
<dbReference type="GO" id="GO:0016279">
    <property type="term" value="F:protein-lysine N-methyltransferase activity"/>
    <property type="evidence" value="ECO:0007669"/>
    <property type="project" value="InterPro"/>
</dbReference>
<dbReference type="Pfam" id="PF13847">
    <property type="entry name" value="Methyltransf_31"/>
    <property type="match status" value="1"/>
</dbReference>